<dbReference type="Pfam" id="PF18029">
    <property type="entry name" value="Glyoxalase_6"/>
    <property type="match status" value="1"/>
</dbReference>
<proteinExistence type="predicted"/>
<dbReference type="PROSITE" id="PS51819">
    <property type="entry name" value="VOC"/>
    <property type="match status" value="2"/>
</dbReference>
<dbReference type="Proteomes" id="UP001595420">
    <property type="component" value="Unassembled WGS sequence"/>
</dbReference>
<dbReference type="InterPro" id="IPR004360">
    <property type="entry name" value="Glyas_Fos-R_dOase_dom"/>
</dbReference>
<keyword evidence="3" id="KW-1185">Reference proteome</keyword>
<dbReference type="InterPro" id="IPR041581">
    <property type="entry name" value="Glyoxalase_6"/>
</dbReference>
<organism evidence="2 3">
    <name type="scientific">Falsiroseomonas tokyonensis</name>
    <dbReference type="NCBI Taxonomy" id="430521"/>
    <lineage>
        <taxon>Bacteria</taxon>
        <taxon>Pseudomonadati</taxon>
        <taxon>Pseudomonadota</taxon>
        <taxon>Alphaproteobacteria</taxon>
        <taxon>Acetobacterales</taxon>
        <taxon>Roseomonadaceae</taxon>
        <taxon>Falsiroseomonas</taxon>
    </lineage>
</organism>
<dbReference type="EMBL" id="JBHRSB010000008">
    <property type="protein sequence ID" value="MFC3002763.1"/>
    <property type="molecule type" value="Genomic_DNA"/>
</dbReference>
<dbReference type="Pfam" id="PF00903">
    <property type="entry name" value="Glyoxalase"/>
    <property type="match status" value="1"/>
</dbReference>
<dbReference type="CDD" id="cd07247">
    <property type="entry name" value="SgaA_N_like"/>
    <property type="match status" value="1"/>
</dbReference>
<reference evidence="3" key="1">
    <citation type="journal article" date="2019" name="Int. J. Syst. Evol. Microbiol.">
        <title>The Global Catalogue of Microorganisms (GCM) 10K type strain sequencing project: providing services to taxonomists for standard genome sequencing and annotation.</title>
        <authorList>
            <consortium name="The Broad Institute Genomics Platform"/>
            <consortium name="The Broad Institute Genome Sequencing Center for Infectious Disease"/>
            <person name="Wu L."/>
            <person name="Ma J."/>
        </authorList>
    </citation>
    <scope>NUCLEOTIDE SEQUENCE [LARGE SCALE GENOMIC DNA]</scope>
    <source>
        <strain evidence="3">CGMCC 1.16855</strain>
    </source>
</reference>
<protein>
    <submittedName>
        <fullName evidence="2">VOC family protein</fullName>
    </submittedName>
</protein>
<evidence type="ECO:0000259" key="1">
    <source>
        <dbReference type="PROSITE" id="PS51819"/>
    </source>
</evidence>
<gene>
    <name evidence="2" type="ORF">ACFOD3_22885</name>
</gene>
<accession>A0ABV7C208</accession>
<evidence type="ECO:0000313" key="2">
    <source>
        <dbReference type="EMBL" id="MFC3002763.1"/>
    </source>
</evidence>
<dbReference type="PANTHER" id="PTHR33993">
    <property type="entry name" value="GLYOXALASE-RELATED"/>
    <property type="match status" value="1"/>
</dbReference>
<dbReference type="InterPro" id="IPR052164">
    <property type="entry name" value="Anthracycline_SecMetBiosynth"/>
</dbReference>
<dbReference type="InterPro" id="IPR037523">
    <property type="entry name" value="VOC_core"/>
</dbReference>
<sequence>MTNPHGSFIWYELLTTDPAAAARFYGSLLGWTEAPHGGPDGGPVPGYSILSHGGQAIGGLMQAPEGVPPVWLGYVAVEDVDAAVADIQAAGGAVQMPARDIGGVGRIAMVADPRGAPFYVMRGSSDRASVSFDAEAIGHCAWQQLSTSDAEAAIDFYAGRFGWKRGEALPMGPSGAYQLMELQGRPFGAIMPRQDAAPPHWAFVFRVARIGEAAQLVPEGGGTIVYGPAEVPGGDHVIFGLDPQGALFAVIGKPG</sequence>
<feature type="domain" description="VOC" evidence="1">
    <location>
        <begin position="136"/>
        <end position="253"/>
    </location>
</feature>
<name>A0ABV7C208_9PROT</name>
<feature type="domain" description="VOC" evidence="1">
    <location>
        <begin position="7"/>
        <end position="123"/>
    </location>
</feature>
<dbReference type="PANTHER" id="PTHR33993:SF14">
    <property type="entry name" value="GB|AAF24581.1"/>
    <property type="match status" value="1"/>
</dbReference>
<dbReference type="RefSeq" id="WP_216838895.1">
    <property type="nucleotide sequence ID" value="NZ_JAFNJS010000008.1"/>
</dbReference>
<evidence type="ECO:0000313" key="3">
    <source>
        <dbReference type="Proteomes" id="UP001595420"/>
    </source>
</evidence>
<comment type="caution">
    <text evidence="2">The sequence shown here is derived from an EMBL/GenBank/DDBJ whole genome shotgun (WGS) entry which is preliminary data.</text>
</comment>